<sequence length="240" mass="24711">MTGAGRGIGRAVAVELAGPGVTVALLARSPDELAETAAQVRARGGTPVEIPVDLAETEKIGAAVERAREAAGTIDTLVNNAGVVWPLGPTAAVDPGEWATAITINLVAVTALTLAVLPGMLAQRRGRIVNVSSGAAARPDSMIGGNAYVTSKTALEAHTLNLAGELADSGVTVNVYRPGAVETPLQGWIRSRDPDQIGEGLHERFVRMHADGALITPEHTARCLVGHLADADTGQVWTVT</sequence>
<reference evidence="3 4" key="1">
    <citation type="submission" date="2020-04" db="EMBL/GenBank/DDBJ databases">
        <authorList>
            <person name="Klaysubun C."/>
            <person name="Duangmal K."/>
            <person name="Lipun K."/>
        </authorList>
    </citation>
    <scope>NUCLEOTIDE SEQUENCE [LARGE SCALE GENOMIC DNA]</scope>
    <source>
        <strain evidence="3 4">JCM 11839</strain>
    </source>
</reference>
<dbReference type="InterPro" id="IPR002347">
    <property type="entry name" value="SDR_fam"/>
</dbReference>
<accession>A0ABX1RCY7</accession>
<comment type="caution">
    <text evidence="3">The sequence shown here is derived from an EMBL/GenBank/DDBJ whole genome shotgun (WGS) entry which is preliminary data.</text>
</comment>
<protein>
    <submittedName>
        <fullName evidence="3">SDR family oxidoreductase</fullName>
    </submittedName>
</protein>
<organism evidence="3 4">
    <name type="scientific">Pseudonocardia xinjiangensis</name>
    <dbReference type="NCBI Taxonomy" id="75289"/>
    <lineage>
        <taxon>Bacteria</taxon>
        <taxon>Bacillati</taxon>
        <taxon>Actinomycetota</taxon>
        <taxon>Actinomycetes</taxon>
        <taxon>Pseudonocardiales</taxon>
        <taxon>Pseudonocardiaceae</taxon>
        <taxon>Pseudonocardia</taxon>
    </lineage>
</organism>
<dbReference type="RefSeq" id="WP_169395379.1">
    <property type="nucleotide sequence ID" value="NZ_BAAAJH010000010.1"/>
</dbReference>
<dbReference type="CDD" id="cd05233">
    <property type="entry name" value="SDR_c"/>
    <property type="match status" value="1"/>
</dbReference>
<dbReference type="PANTHER" id="PTHR42879:SF2">
    <property type="entry name" value="3-OXOACYL-[ACYL-CARRIER-PROTEIN] REDUCTASE FABG"/>
    <property type="match status" value="1"/>
</dbReference>
<dbReference type="SUPFAM" id="SSF51735">
    <property type="entry name" value="NAD(P)-binding Rossmann-fold domains"/>
    <property type="match status" value="1"/>
</dbReference>
<evidence type="ECO:0000313" key="3">
    <source>
        <dbReference type="EMBL" id="NMH77314.1"/>
    </source>
</evidence>
<dbReference type="InterPro" id="IPR050259">
    <property type="entry name" value="SDR"/>
</dbReference>
<evidence type="ECO:0000256" key="1">
    <source>
        <dbReference type="ARBA" id="ARBA00006484"/>
    </source>
</evidence>
<dbReference type="PANTHER" id="PTHR42879">
    <property type="entry name" value="3-OXOACYL-(ACYL-CARRIER-PROTEIN) REDUCTASE"/>
    <property type="match status" value="1"/>
</dbReference>
<evidence type="ECO:0000313" key="4">
    <source>
        <dbReference type="Proteomes" id="UP001296706"/>
    </source>
</evidence>
<proteinExistence type="inferred from homology"/>
<name>A0ABX1RCY7_9PSEU</name>
<evidence type="ECO:0000256" key="2">
    <source>
        <dbReference type="RuleBase" id="RU000363"/>
    </source>
</evidence>
<dbReference type="Gene3D" id="3.40.50.720">
    <property type="entry name" value="NAD(P)-binding Rossmann-like Domain"/>
    <property type="match status" value="1"/>
</dbReference>
<dbReference type="Pfam" id="PF00106">
    <property type="entry name" value="adh_short"/>
    <property type="match status" value="1"/>
</dbReference>
<keyword evidence="4" id="KW-1185">Reference proteome</keyword>
<dbReference type="EMBL" id="JAAXKY010000021">
    <property type="protein sequence ID" value="NMH77314.1"/>
    <property type="molecule type" value="Genomic_DNA"/>
</dbReference>
<dbReference type="PRINTS" id="PR00081">
    <property type="entry name" value="GDHRDH"/>
</dbReference>
<dbReference type="InterPro" id="IPR036291">
    <property type="entry name" value="NAD(P)-bd_dom_sf"/>
</dbReference>
<comment type="similarity">
    <text evidence="1 2">Belongs to the short-chain dehydrogenases/reductases (SDR) family.</text>
</comment>
<dbReference type="PRINTS" id="PR00080">
    <property type="entry name" value="SDRFAMILY"/>
</dbReference>
<gene>
    <name evidence="3" type="ORF">HF577_09450</name>
</gene>
<dbReference type="Proteomes" id="UP001296706">
    <property type="component" value="Unassembled WGS sequence"/>
</dbReference>